<dbReference type="OrthoDB" id="6108974at2759"/>
<dbReference type="PANTHER" id="PTHR23320">
    <property type="entry name" value="MEMBRANE-SPANNING 4-DOMAINS SUBFAMILY A MS4A -RELATED"/>
    <property type="match status" value="1"/>
</dbReference>
<keyword evidence="2" id="KW-0812">Transmembrane</keyword>
<dbReference type="EMBL" id="CACVKT020007398">
    <property type="protein sequence ID" value="CAC5407298.1"/>
    <property type="molecule type" value="Genomic_DNA"/>
</dbReference>
<evidence type="ECO:0000256" key="2">
    <source>
        <dbReference type="SAM" id="Phobius"/>
    </source>
</evidence>
<feature type="transmembrane region" description="Helical" evidence="2">
    <location>
        <begin position="123"/>
        <end position="144"/>
    </location>
</feature>
<organism evidence="3 4">
    <name type="scientific">Mytilus coruscus</name>
    <name type="common">Sea mussel</name>
    <dbReference type="NCBI Taxonomy" id="42192"/>
    <lineage>
        <taxon>Eukaryota</taxon>
        <taxon>Metazoa</taxon>
        <taxon>Spiralia</taxon>
        <taxon>Lophotrochozoa</taxon>
        <taxon>Mollusca</taxon>
        <taxon>Bivalvia</taxon>
        <taxon>Autobranchia</taxon>
        <taxon>Pteriomorphia</taxon>
        <taxon>Mytilida</taxon>
        <taxon>Mytiloidea</taxon>
        <taxon>Mytilidae</taxon>
        <taxon>Mytilinae</taxon>
        <taxon>Mytilus</taxon>
    </lineage>
</organism>
<gene>
    <name evidence="3" type="ORF">MCOR_40791</name>
</gene>
<protein>
    <submittedName>
        <fullName evidence="3">Uncharacterized protein</fullName>
    </submittedName>
</protein>
<name>A0A6J8DF42_MYTCO</name>
<dbReference type="PANTHER" id="PTHR23320:SF130">
    <property type="entry name" value="TRANSMEMBRANE PROTEIN 212"/>
    <property type="match status" value="1"/>
</dbReference>
<sequence length="321" mass="35419">MNVRFLKKKDTPFTQKEQFSLNFGMSTTTGNIPMSSPFIPQGMGIQQVPPVGRQQQEFPVRTLKVFGGVQIGLGVLLGILSLIGVILDIIAWNKYDDCLTNYIDYYTYYDYNWMCRRYDDGHALFGFDITCLICSGWYVATGFLPMFMSRKRIASWRCLKTGFMVCSIIGASVFVPTMFSLGVVGSVIRGNHDSKAVTLSAFMAVLSFAEVVVAIIAASLCCCCTSWGTPDQQGVVLMNATQPGMILNLPQTHIPMTTGHQVMIATGQTGNPVVQYYPRAQQYQVMTTTQPTVPQSQAVGGTQPEPNNAQVFDTDPPVYKE</sequence>
<dbReference type="Proteomes" id="UP000507470">
    <property type="component" value="Unassembled WGS sequence"/>
</dbReference>
<feature type="compositionally biased region" description="Polar residues" evidence="1">
    <location>
        <begin position="298"/>
        <end position="311"/>
    </location>
</feature>
<dbReference type="InterPro" id="IPR030417">
    <property type="entry name" value="MS4A"/>
</dbReference>
<evidence type="ECO:0000313" key="3">
    <source>
        <dbReference type="EMBL" id="CAC5407298.1"/>
    </source>
</evidence>
<feature type="transmembrane region" description="Helical" evidence="2">
    <location>
        <begin position="165"/>
        <end position="188"/>
    </location>
</feature>
<feature type="transmembrane region" description="Helical" evidence="2">
    <location>
        <begin position="200"/>
        <end position="223"/>
    </location>
</feature>
<evidence type="ECO:0000313" key="4">
    <source>
        <dbReference type="Proteomes" id="UP000507470"/>
    </source>
</evidence>
<reference evidence="3 4" key="1">
    <citation type="submission" date="2020-06" db="EMBL/GenBank/DDBJ databases">
        <authorList>
            <person name="Li R."/>
            <person name="Bekaert M."/>
        </authorList>
    </citation>
    <scope>NUCLEOTIDE SEQUENCE [LARGE SCALE GENOMIC DNA]</scope>
    <source>
        <strain evidence="4">wild</strain>
    </source>
</reference>
<keyword evidence="2" id="KW-0472">Membrane</keyword>
<feature type="region of interest" description="Disordered" evidence="1">
    <location>
        <begin position="292"/>
        <end position="321"/>
    </location>
</feature>
<feature type="transmembrane region" description="Helical" evidence="2">
    <location>
        <begin position="71"/>
        <end position="92"/>
    </location>
</feature>
<dbReference type="AlphaFoldDB" id="A0A6J8DF42"/>
<proteinExistence type="predicted"/>
<keyword evidence="2" id="KW-1133">Transmembrane helix</keyword>
<keyword evidence="4" id="KW-1185">Reference proteome</keyword>
<accession>A0A6J8DF42</accession>
<evidence type="ECO:0000256" key="1">
    <source>
        <dbReference type="SAM" id="MobiDB-lite"/>
    </source>
</evidence>